<name>A0A1H1NB28_9MICO</name>
<accession>A0A1H1NB28</accession>
<dbReference type="AlphaFoldDB" id="A0A1H1NB28"/>
<proteinExistence type="predicted"/>
<dbReference type="GeneID" id="36298523"/>
<protein>
    <submittedName>
        <fullName evidence="1">Uncharacterized protein</fullName>
    </submittedName>
</protein>
<organism evidence="1 2">
    <name type="scientific">Microbacterium paraoxydans</name>
    <dbReference type="NCBI Taxonomy" id="199592"/>
    <lineage>
        <taxon>Bacteria</taxon>
        <taxon>Bacillati</taxon>
        <taxon>Actinomycetota</taxon>
        <taxon>Actinomycetes</taxon>
        <taxon>Micrococcales</taxon>
        <taxon>Microbacteriaceae</taxon>
        <taxon>Microbacterium</taxon>
    </lineage>
</organism>
<reference evidence="1 2" key="1">
    <citation type="submission" date="2016-10" db="EMBL/GenBank/DDBJ databases">
        <authorList>
            <person name="de Groot N.N."/>
        </authorList>
    </citation>
    <scope>NUCLEOTIDE SEQUENCE [LARGE SCALE GENOMIC DNA]</scope>
    <source>
        <strain evidence="1 2">DSM 15019</strain>
    </source>
</reference>
<dbReference type="EMBL" id="LT629770">
    <property type="protein sequence ID" value="SDR95539.1"/>
    <property type="molecule type" value="Genomic_DNA"/>
</dbReference>
<gene>
    <name evidence="1" type="ORF">SAMN04489809_0747</name>
</gene>
<evidence type="ECO:0000313" key="1">
    <source>
        <dbReference type="EMBL" id="SDR95539.1"/>
    </source>
</evidence>
<dbReference type="Proteomes" id="UP000182126">
    <property type="component" value="Chromosome I"/>
</dbReference>
<dbReference type="RefSeq" id="WP_060921188.1">
    <property type="nucleotide sequence ID" value="NZ_LT629770.1"/>
</dbReference>
<sequence length="355" mass="37356">MVGGLATAQVSADLGYDDARSDFETASRSFQAQSTEVDHRYGELVESTDAGHVILDTGDTSLPVPDDAWDSLMSAVADGEAIGAEVEKVAAATPPQSGKKPSWFWELFGATAELHADQERVEDLVDDLRKASTDAADGRIAVSESGIAVVTAAGSAADTFEAGHLSARNDAVIALRAAAADASAVTAVDDATASVYVALQEAAAQVVATEAEEMAEKAGPLRNARLEIEAFARSLAPGVLLEFDWAPVVNGAGYNGSMGGYTTWWWDTPGRAVIELSDSVAEQWPAERSKALVAHEVGHAISVKCQDMYDSSTQDSIEKWATAWAISMGFTDDANGVWAYGYPPQNYIDAAAGCR</sequence>
<evidence type="ECO:0000313" key="2">
    <source>
        <dbReference type="Proteomes" id="UP000182126"/>
    </source>
</evidence>